<name>A0A4Q1CJ70_9BACT</name>
<keyword evidence="3" id="KW-1185">Reference proteome</keyword>
<gene>
    <name evidence="2" type="ORF">ESA94_07865</name>
</gene>
<feature type="transmembrane region" description="Helical" evidence="1">
    <location>
        <begin position="65"/>
        <end position="85"/>
    </location>
</feature>
<sequence length="127" mass="15091">MSKLSNYQLFEIIQNNSLDRVIRNEANAEFDKREISVDEISQLISTHDSLYKPDKETGLDLKYKIILVVFPFFIFLHNIIAAIILDKRKEYKFKQYWLYLSIGYVLWTAIVILFARYNLFKTESLKG</sequence>
<evidence type="ECO:0000313" key="3">
    <source>
        <dbReference type="Proteomes" id="UP000290204"/>
    </source>
</evidence>
<dbReference type="OrthoDB" id="1494821at2"/>
<protein>
    <submittedName>
        <fullName evidence="2">Uncharacterized protein</fullName>
    </submittedName>
</protein>
<reference evidence="2 3" key="1">
    <citation type="submission" date="2019-01" db="EMBL/GenBank/DDBJ databases">
        <title>Lacibacter sp. strain TTM-7.</title>
        <authorList>
            <person name="Chen W.-M."/>
        </authorList>
    </citation>
    <scope>NUCLEOTIDE SEQUENCE [LARGE SCALE GENOMIC DNA]</scope>
    <source>
        <strain evidence="2 3">TTM-7</strain>
    </source>
</reference>
<evidence type="ECO:0000256" key="1">
    <source>
        <dbReference type="SAM" id="Phobius"/>
    </source>
</evidence>
<organism evidence="2 3">
    <name type="scientific">Lacibacter luteus</name>
    <dbReference type="NCBI Taxonomy" id="2508719"/>
    <lineage>
        <taxon>Bacteria</taxon>
        <taxon>Pseudomonadati</taxon>
        <taxon>Bacteroidota</taxon>
        <taxon>Chitinophagia</taxon>
        <taxon>Chitinophagales</taxon>
        <taxon>Chitinophagaceae</taxon>
        <taxon>Lacibacter</taxon>
    </lineage>
</organism>
<dbReference type="EMBL" id="SDHW01000002">
    <property type="protein sequence ID" value="RXK60377.1"/>
    <property type="molecule type" value="Genomic_DNA"/>
</dbReference>
<proteinExistence type="predicted"/>
<dbReference type="Proteomes" id="UP000290204">
    <property type="component" value="Unassembled WGS sequence"/>
</dbReference>
<keyword evidence="1" id="KW-1133">Transmembrane helix</keyword>
<dbReference type="RefSeq" id="WP_129130337.1">
    <property type="nucleotide sequence ID" value="NZ_SDHW01000002.1"/>
</dbReference>
<feature type="transmembrane region" description="Helical" evidence="1">
    <location>
        <begin position="97"/>
        <end position="117"/>
    </location>
</feature>
<accession>A0A4Q1CJ70</accession>
<keyword evidence="1" id="KW-0812">Transmembrane</keyword>
<comment type="caution">
    <text evidence="2">The sequence shown here is derived from an EMBL/GenBank/DDBJ whole genome shotgun (WGS) entry which is preliminary data.</text>
</comment>
<evidence type="ECO:0000313" key="2">
    <source>
        <dbReference type="EMBL" id="RXK60377.1"/>
    </source>
</evidence>
<keyword evidence="1" id="KW-0472">Membrane</keyword>
<dbReference type="AlphaFoldDB" id="A0A4Q1CJ70"/>